<sequence length="393" mass="43579">MKKRISYALGVTCATALLLGGCSSSSTYGKYMTLGEYKGLEVSKIKTEITDDDIEQEISYTLDDSTEYNEVDRAAEDGDMVNITYSSTMDGEDFDGGSGEDVDIQLGAGYLEGDILQDAESQIIGMKAGDTKEMDLTIPEDYYFDDTLAGQSIQVTLTVNTVSEVNRPELTDEFVASISDFDTVDAYKEDLKKTLEASAEENNEYMAGSDALTQVVENSTFKGYPDNLYNECKDLYDQTNQAYAEMLGLDVSDFEGTDEEIKAAVESMVYEDMVVTSIAEKEKITVSDDEYTQYVENNLDTYGMSSVEEFESTYSKESVMDELLREKVQKFLLDNAKVTEVSEDEYYQEYDEGETYSDEDVVDLSLDDEAETEIVDADTEAATEAASETGSEA</sequence>
<evidence type="ECO:0000256" key="2">
    <source>
        <dbReference type="ARBA" id="ARBA00004496"/>
    </source>
</evidence>
<evidence type="ECO:0000256" key="7">
    <source>
        <dbReference type="PROSITE-ProRule" id="PRU00277"/>
    </source>
</evidence>
<evidence type="ECO:0000256" key="4">
    <source>
        <dbReference type="ARBA" id="ARBA00023110"/>
    </source>
</evidence>
<dbReference type="Gene3D" id="3.10.50.40">
    <property type="match status" value="1"/>
</dbReference>
<comment type="subcellular location">
    <subcellularLocation>
        <location evidence="2">Cytoplasm</location>
    </subcellularLocation>
</comment>
<name>A0AAE3DQ49_9FIRM</name>
<proteinExistence type="predicted"/>
<dbReference type="GO" id="GO:0051301">
    <property type="term" value="P:cell division"/>
    <property type="evidence" value="ECO:0007669"/>
    <property type="project" value="UniProtKB-KW"/>
</dbReference>
<dbReference type="GO" id="GO:0006457">
    <property type="term" value="P:protein folding"/>
    <property type="evidence" value="ECO:0007669"/>
    <property type="project" value="InterPro"/>
</dbReference>
<evidence type="ECO:0000256" key="3">
    <source>
        <dbReference type="ARBA" id="ARBA00022618"/>
    </source>
</evidence>
<dbReference type="InterPro" id="IPR046357">
    <property type="entry name" value="PPIase_dom_sf"/>
</dbReference>
<keyword evidence="10" id="KW-1185">Reference proteome</keyword>
<gene>
    <name evidence="9" type="primary">tig</name>
    <name evidence="9" type="ORF">LKD71_01660</name>
</gene>
<dbReference type="SUPFAM" id="SSF109998">
    <property type="entry name" value="Triger factor/SurA peptide-binding domain-like"/>
    <property type="match status" value="1"/>
</dbReference>
<dbReference type="Gene3D" id="1.10.3120.10">
    <property type="entry name" value="Trigger factor, C-terminal domain"/>
    <property type="match status" value="1"/>
</dbReference>
<dbReference type="Pfam" id="PF00254">
    <property type="entry name" value="FKBP_C"/>
    <property type="match status" value="1"/>
</dbReference>
<dbReference type="Pfam" id="PF05698">
    <property type="entry name" value="Trigger_C"/>
    <property type="match status" value="1"/>
</dbReference>
<keyword evidence="5 7" id="KW-0413">Isomerase</keyword>
<organism evidence="9 10">
    <name type="scientific">Fusicatenibacter faecihominis</name>
    <dbReference type="NCBI Taxonomy" id="2881276"/>
    <lineage>
        <taxon>Bacteria</taxon>
        <taxon>Bacillati</taxon>
        <taxon>Bacillota</taxon>
        <taxon>Clostridia</taxon>
        <taxon>Lachnospirales</taxon>
        <taxon>Lachnospiraceae</taxon>
        <taxon>Fusicatenibacter</taxon>
    </lineage>
</organism>
<dbReference type="InterPro" id="IPR005215">
    <property type="entry name" value="Trig_fac"/>
</dbReference>
<keyword evidence="3" id="KW-0132">Cell division</keyword>
<evidence type="ECO:0000256" key="1">
    <source>
        <dbReference type="ARBA" id="ARBA00000971"/>
    </source>
</evidence>
<dbReference type="NCBIfam" id="TIGR00115">
    <property type="entry name" value="tig"/>
    <property type="match status" value="1"/>
</dbReference>
<dbReference type="PROSITE" id="PS51257">
    <property type="entry name" value="PROKAR_LIPOPROTEIN"/>
    <property type="match status" value="1"/>
</dbReference>
<dbReference type="GO" id="GO:0015031">
    <property type="term" value="P:protein transport"/>
    <property type="evidence" value="ECO:0007669"/>
    <property type="project" value="InterPro"/>
</dbReference>
<comment type="catalytic activity">
    <reaction evidence="1 7">
        <text>[protein]-peptidylproline (omega=180) = [protein]-peptidylproline (omega=0)</text>
        <dbReference type="Rhea" id="RHEA:16237"/>
        <dbReference type="Rhea" id="RHEA-COMP:10747"/>
        <dbReference type="Rhea" id="RHEA-COMP:10748"/>
        <dbReference type="ChEBI" id="CHEBI:83833"/>
        <dbReference type="ChEBI" id="CHEBI:83834"/>
        <dbReference type="EC" id="5.2.1.8"/>
    </reaction>
</comment>
<dbReference type="InterPro" id="IPR027304">
    <property type="entry name" value="Trigger_fact/SurA_dom_sf"/>
</dbReference>
<evidence type="ECO:0000259" key="8">
    <source>
        <dbReference type="PROSITE" id="PS50059"/>
    </source>
</evidence>
<keyword evidence="6" id="KW-0131">Cell cycle</keyword>
<evidence type="ECO:0000256" key="5">
    <source>
        <dbReference type="ARBA" id="ARBA00023235"/>
    </source>
</evidence>
<dbReference type="SUPFAM" id="SSF54534">
    <property type="entry name" value="FKBP-like"/>
    <property type="match status" value="1"/>
</dbReference>
<dbReference type="InterPro" id="IPR008880">
    <property type="entry name" value="Trigger_fac_C"/>
</dbReference>
<evidence type="ECO:0000313" key="9">
    <source>
        <dbReference type="EMBL" id="MCC2188540.1"/>
    </source>
</evidence>
<feature type="domain" description="PPIase FKBP-type" evidence="8">
    <location>
        <begin position="78"/>
        <end position="142"/>
    </location>
</feature>
<dbReference type="GO" id="GO:0003755">
    <property type="term" value="F:peptidyl-prolyl cis-trans isomerase activity"/>
    <property type="evidence" value="ECO:0007669"/>
    <property type="project" value="UniProtKB-KW"/>
</dbReference>
<protein>
    <recommendedName>
        <fullName evidence="7">peptidylprolyl isomerase</fullName>
        <ecNumber evidence="7">5.2.1.8</ecNumber>
    </recommendedName>
</protein>
<comment type="caution">
    <text evidence="9">The sequence shown here is derived from an EMBL/GenBank/DDBJ whole genome shotgun (WGS) entry which is preliminary data.</text>
</comment>
<dbReference type="InterPro" id="IPR037041">
    <property type="entry name" value="Trigger_fac_C_sf"/>
</dbReference>
<dbReference type="GO" id="GO:0005737">
    <property type="term" value="C:cytoplasm"/>
    <property type="evidence" value="ECO:0007669"/>
    <property type="project" value="UniProtKB-SubCell"/>
</dbReference>
<dbReference type="RefSeq" id="WP_227614104.1">
    <property type="nucleotide sequence ID" value="NZ_JAJEPR010000002.1"/>
</dbReference>
<dbReference type="EMBL" id="JAJEPR010000002">
    <property type="protein sequence ID" value="MCC2188540.1"/>
    <property type="molecule type" value="Genomic_DNA"/>
</dbReference>
<dbReference type="AlphaFoldDB" id="A0AAE3DQ49"/>
<evidence type="ECO:0000313" key="10">
    <source>
        <dbReference type="Proteomes" id="UP001197875"/>
    </source>
</evidence>
<dbReference type="Proteomes" id="UP001197875">
    <property type="component" value="Unassembled WGS sequence"/>
</dbReference>
<accession>A0AAE3DQ49</accession>
<keyword evidence="4 7" id="KW-0697">Rotamase</keyword>
<dbReference type="InterPro" id="IPR001179">
    <property type="entry name" value="PPIase_FKBP_dom"/>
</dbReference>
<evidence type="ECO:0000256" key="6">
    <source>
        <dbReference type="ARBA" id="ARBA00023306"/>
    </source>
</evidence>
<dbReference type="EC" id="5.2.1.8" evidence="7"/>
<dbReference type="PROSITE" id="PS50059">
    <property type="entry name" value="FKBP_PPIASE"/>
    <property type="match status" value="1"/>
</dbReference>
<reference evidence="9 10" key="1">
    <citation type="submission" date="2021-10" db="EMBL/GenBank/DDBJ databases">
        <title>Anaerobic single-cell dispensing facilitates the cultivation of human gut bacteria.</title>
        <authorList>
            <person name="Afrizal A."/>
        </authorList>
    </citation>
    <scope>NUCLEOTIDE SEQUENCE [LARGE SCALE GENOMIC DNA]</scope>
    <source>
        <strain evidence="9 10">CLA-AA-H277</strain>
    </source>
</reference>